<feature type="compositionally biased region" description="Polar residues" evidence="10">
    <location>
        <begin position="631"/>
        <end position="644"/>
    </location>
</feature>
<keyword evidence="14" id="KW-1185">Reference proteome</keyword>
<feature type="compositionally biased region" description="Low complexity" evidence="10">
    <location>
        <begin position="331"/>
        <end position="347"/>
    </location>
</feature>
<feature type="compositionally biased region" description="Low complexity" evidence="10">
    <location>
        <begin position="357"/>
        <end position="370"/>
    </location>
</feature>
<dbReference type="InterPro" id="IPR000719">
    <property type="entry name" value="Prot_kinase_dom"/>
</dbReference>
<feature type="domain" description="Protein kinase" evidence="11">
    <location>
        <begin position="705"/>
        <end position="960"/>
    </location>
</feature>
<evidence type="ECO:0000256" key="3">
    <source>
        <dbReference type="ARBA" id="ARBA00022527"/>
    </source>
</evidence>
<dbReference type="SMART" id="SM00219">
    <property type="entry name" value="TyrKc"/>
    <property type="match status" value="1"/>
</dbReference>
<evidence type="ECO:0000313" key="13">
    <source>
        <dbReference type="EMBL" id="RIA93525.1"/>
    </source>
</evidence>
<keyword evidence="7" id="KW-0418">Kinase</keyword>
<dbReference type="STRING" id="658196.A0A397TAU9"/>
<dbReference type="InterPro" id="IPR000095">
    <property type="entry name" value="CRIB_dom"/>
</dbReference>
<evidence type="ECO:0000256" key="9">
    <source>
        <dbReference type="ARBA" id="ARBA00022842"/>
    </source>
</evidence>
<dbReference type="PANTHER" id="PTHR48015">
    <property type="entry name" value="SERINE/THREONINE-PROTEIN KINASE TAO"/>
    <property type="match status" value="1"/>
</dbReference>
<proteinExistence type="predicted"/>
<dbReference type="AlphaFoldDB" id="A0A397TAU9"/>
<dbReference type="PANTHER" id="PTHR48015:SF35">
    <property type="entry name" value="SERINE_THREONINE-PROTEIN KINASE PAK"/>
    <property type="match status" value="1"/>
</dbReference>
<dbReference type="Pfam" id="PF00786">
    <property type="entry name" value="PBD"/>
    <property type="match status" value="2"/>
</dbReference>
<dbReference type="InterPro" id="IPR020635">
    <property type="entry name" value="Tyr_kinase_cat_dom"/>
</dbReference>
<dbReference type="PROSITE" id="PS50108">
    <property type="entry name" value="CRIB"/>
    <property type="match status" value="2"/>
</dbReference>
<keyword evidence="9" id="KW-0460">Magnesium</keyword>
<evidence type="ECO:0000256" key="6">
    <source>
        <dbReference type="ARBA" id="ARBA00022741"/>
    </source>
</evidence>
<dbReference type="CDD" id="cd01093">
    <property type="entry name" value="CRIB_PAK_like"/>
    <property type="match status" value="1"/>
</dbReference>
<feature type="compositionally biased region" description="Low complexity" evidence="10">
    <location>
        <begin position="182"/>
        <end position="195"/>
    </location>
</feature>
<feature type="compositionally biased region" description="Polar residues" evidence="10">
    <location>
        <begin position="1000"/>
        <end position="1011"/>
    </location>
</feature>
<feature type="compositionally biased region" description="Pro residues" evidence="10">
    <location>
        <begin position="429"/>
        <end position="443"/>
    </location>
</feature>
<evidence type="ECO:0000259" key="11">
    <source>
        <dbReference type="PROSITE" id="PS50011"/>
    </source>
</evidence>
<comment type="cofactor">
    <cofactor evidence="1">
        <name>Mg(2+)</name>
        <dbReference type="ChEBI" id="CHEBI:18420"/>
    </cofactor>
</comment>
<dbReference type="EMBL" id="QKYT01000102">
    <property type="protein sequence ID" value="RIA93525.1"/>
    <property type="molecule type" value="Genomic_DNA"/>
</dbReference>
<dbReference type="InterPro" id="IPR036936">
    <property type="entry name" value="CRIB_dom_sf"/>
</dbReference>
<dbReference type="Gene3D" id="3.90.810.10">
    <property type="entry name" value="CRIB domain"/>
    <property type="match status" value="2"/>
</dbReference>
<dbReference type="PROSITE" id="PS50011">
    <property type="entry name" value="PROTEIN_KINASE_DOM"/>
    <property type="match status" value="1"/>
</dbReference>
<organism evidence="13 14">
    <name type="scientific">Glomus cerebriforme</name>
    <dbReference type="NCBI Taxonomy" id="658196"/>
    <lineage>
        <taxon>Eukaryota</taxon>
        <taxon>Fungi</taxon>
        <taxon>Fungi incertae sedis</taxon>
        <taxon>Mucoromycota</taxon>
        <taxon>Glomeromycotina</taxon>
        <taxon>Glomeromycetes</taxon>
        <taxon>Glomerales</taxon>
        <taxon>Glomeraceae</taxon>
        <taxon>Glomus</taxon>
    </lineage>
</organism>
<evidence type="ECO:0000256" key="1">
    <source>
        <dbReference type="ARBA" id="ARBA00001946"/>
    </source>
</evidence>
<feature type="domain" description="CRIB" evidence="12">
    <location>
        <begin position="18"/>
        <end position="31"/>
    </location>
</feature>
<reference evidence="13 14" key="1">
    <citation type="submission" date="2018-06" db="EMBL/GenBank/DDBJ databases">
        <title>Comparative genomics reveals the genomic features of Rhizophagus irregularis, R. cerebriforme, R. diaphanum and Gigaspora rosea, and their symbiotic lifestyle signature.</title>
        <authorList>
            <person name="Morin E."/>
            <person name="San Clemente H."/>
            <person name="Chen E.C.H."/>
            <person name="De La Providencia I."/>
            <person name="Hainaut M."/>
            <person name="Kuo A."/>
            <person name="Kohler A."/>
            <person name="Murat C."/>
            <person name="Tang N."/>
            <person name="Roy S."/>
            <person name="Loubradou J."/>
            <person name="Henrissat B."/>
            <person name="Grigoriev I.V."/>
            <person name="Corradi N."/>
            <person name="Roux C."/>
            <person name="Martin F.M."/>
        </authorList>
    </citation>
    <scope>NUCLEOTIDE SEQUENCE [LARGE SCALE GENOMIC DNA]</scope>
    <source>
        <strain evidence="13 14">DAOM 227022</strain>
    </source>
</reference>
<dbReference type="GO" id="GO:0005524">
    <property type="term" value="F:ATP binding"/>
    <property type="evidence" value="ECO:0007669"/>
    <property type="project" value="UniProtKB-KW"/>
</dbReference>
<gene>
    <name evidence="13" type="ORF">C1645_722627</name>
</gene>
<keyword evidence="4" id="KW-0808">Transferase</keyword>
<keyword evidence="3" id="KW-0723">Serine/threonine-protein kinase</keyword>
<sequence length="1034" mass="114246">MSSLHKKKKGFGNKIVEISKPTEFEHGIHVEYNTESGKFLATAGLPDVWSSTVPSDEILNTKYINPNLVPSPGSPDTTEITGKKIGQPYNFKHNIHVDIDKNGFVGLPPEWKAMLDSAGISEDEVRQHPEAVRKIMQLRVAEEQKRLNNSIVHQRSVSLGSHNMQQNGESFRPASTTLTNLPPRKSSIRKISSPSLNGQLNGSNENFTGSKHTIIPPQRTSSNGSQKFAKVYSHPHKCGQSTESLDVSKSSNIIPKRKGSDGSQKSEKESINSIDSSNFSYKDPSYTNVASFSSGRDNGMSPSSRASLSVNPPRNNAVSIPPRRGSNVAITSSLPKDSSSRPSSPRPTSRERPTSPIPSSRGRPSSPVPSWDRATSPIPSQRKMSNGNIYTGGYNTNSLISINNDEIMSAQILNVSILPPRDKPTSPKFIPPRPTSPKPPPPRKLSGAPITPPPSIHKVGPQPPRPDRPDRPSSQRVESNNNSPIPAKKTSSVTSIPPIYLNGPSSPPTQSYDIYSSIRRNSDNSGTVMYNNQDISNRLASDPSNSSASSTISTNSSKESINSSKEQIISDNSMLNESLTNTYSVNGSTNDATSSKKSKSASLECIKNCSDITLKSSGITDNFSKPDKRSSQNNNEKSQTSKSSEVIRKCSSLSSINQLSNSSSDSSMGNEFSEQNELDSIVNTLPREIKHLADILESGDPSQIFTNLNMIAEGESGNIYSANQKNLENVVAIKVIPFTNSNKLEIINNELSMMKKSKHSNIIEYIGCYYTYDSIWVVMECMEVSLADIISMHPDGPRINEFQIARVAREILKALTYLHSLDRIHRDVRSDNILLNAKGDIKLADFVHSVQLTEQQPYRNSLIGTPFWMAPEVIKCNNYDTKVDIWSLGILLREMAEGSPPYMEEHPPLKAIELIARYGVPELNNPEKWSDTFKEFLAECTEIDAKKRKSGEELLKHPFLEHVSTSGDFERMIKELRLLEEQEAEAMDGDEEDEEDESTLVMTNEQSNQQNKINSNVNILGEDEDFYINSMTNF</sequence>
<dbReference type="GO" id="GO:0004713">
    <property type="term" value="F:protein tyrosine kinase activity"/>
    <property type="evidence" value="ECO:0007669"/>
    <property type="project" value="InterPro"/>
</dbReference>
<dbReference type="GO" id="GO:0043408">
    <property type="term" value="P:regulation of MAPK cascade"/>
    <property type="evidence" value="ECO:0007669"/>
    <property type="project" value="TreeGrafter"/>
</dbReference>
<evidence type="ECO:0000256" key="2">
    <source>
        <dbReference type="ARBA" id="ARBA00012513"/>
    </source>
</evidence>
<dbReference type="GO" id="GO:0035556">
    <property type="term" value="P:intracellular signal transduction"/>
    <property type="evidence" value="ECO:0007669"/>
    <property type="project" value="TreeGrafter"/>
</dbReference>
<feature type="region of interest" description="Disordered" evidence="10">
    <location>
        <begin position="536"/>
        <end position="565"/>
    </location>
</feature>
<name>A0A397TAU9_9GLOM</name>
<feature type="compositionally biased region" description="Low complexity" evidence="10">
    <location>
        <begin position="656"/>
        <end position="667"/>
    </location>
</feature>
<dbReference type="GO" id="GO:0005737">
    <property type="term" value="C:cytoplasm"/>
    <property type="evidence" value="ECO:0007669"/>
    <property type="project" value="TreeGrafter"/>
</dbReference>
<feature type="compositionally biased region" description="Basic and acidic residues" evidence="10">
    <location>
        <begin position="258"/>
        <end position="270"/>
    </location>
</feature>
<feature type="compositionally biased region" description="Polar residues" evidence="10">
    <location>
        <begin position="239"/>
        <end position="253"/>
    </location>
</feature>
<dbReference type="Gene3D" id="1.10.510.10">
    <property type="entry name" value="Transferase(Phosphotransferase) domain 1"/>
    <property type="match status" value="1"/>
</dbReference>
<evidence type="ECO:0000256" key="8">
    <source>
        <dbReference type="ARBA" id="ARBA00022840"/>
    </source>
</evidence>
<dbReference type="Pfam" id="PF00069">
    <property type="entry name" value="Pkinase"/>
    <property type="match status" value="1"/>
</dbReference>
<keyword evidence="8" id="KW-0067">ATP-binding</keyword>
<comment type="caution">
    <text evidence="13">The sequence shown here is derived from an EMBL/GenBank/DDBJ whole genome shotgun (WGS) entry which is preliminary data.</text>
</comment>
<evidence type="ECO:0000256" key="10">
    <source>
        <dbReference type="SAM" id="MobiDB-lite"/>
    </source>
</evidence>
<dbReference type="InterPro" id="IPR033923">
    <property type="entry name" value="PAK_BD"/>
</dbReference>
<feature type="compositionally biased region" description="Polar residues" evidence="10">
    <location>
        <begin position="477"/>
        <end position="495"/>
    </location>
</feature>
<evidence type="ECO:0000313" key="14">
    <source>
        <dbReference type="Proteomes" id="UP000265703"/>
    </source>
</evidence>
<feature type="region of interest" description="Disordered" evidence="10">
    <location>
        <begin position="162"/>
        <end position="389"/>
    </location>
</feature>
<dbReference type="OrthoDB" id="248923at2759"/>
<feature type="compositionally biased region" description="Low complexity" evidence="10">
    <location>
        <begin position="544"/>
        <end position="565"/>
    </location>
</feature>
<dbReference type="GO" id="GO:0046872">
    <property type="term" value="F:metal ion binding"/>
    <property type="evidence" value="ECO:0007669"/>
    <property type="project" value="UniProtKB-KW"/>
</dbReference>
<evidence type="ECO:0000256" key="4">
    <source>
        <dbReference type="ARBA" id="ARBA00022679"/>
    </source>
</evidence>
<feature type="region of interest" description="Disordered" evidence="10">
    <location>
        <begin position="984"/>
        <end position="1011"/>
    </location>
</feature>
<dbReference type="SMART" id="SM00285">
    <property type="entry name" value="PBD"/>
    <property type="match status" value="2"/>
</dbReference>
<feature type="compositionally biased region" description="Acidic residues" evidence="10">
    <location>
        <begin position="984"/>
        <end position="998"/>
    </location>
</feature>
<dbReference type="Proteomes" id="UP000265703">
    <property type="component" value="Unassembled WGS sequence"/>
</dbReference>
<dbReference type="EC" id="2.7.11.1" evidence="2"/>
<dbReference type="FunFam" id="1.10.510.10:FF:000768">
    <property type="entry name" value="Non-specific serine/threonine protein kinase"/>
    <property type="match status" value="1"/>
</dbReference>
<evidence type="ECO:0000256" key="7">
    <source>
        <dbReference type="ARBA" id="ARBA00022777"/>
    </source>
</evidence>
<feature type="compositionally biased region" description="Polar residues" evidence="10">
    <location>
        <begin position="162"/>
        <end position="180"/>
    </location>
</feature>
<evidence type="ECO:0000256" key="5">
    <source>
        <dbReference type="ARBA" id="ARBA00022723"/>
    </source>
</evidence>
<dbReference type="InterPro" id="IPR011009">
    <property type="entry name" value="Kinase-like_dom_sf"/>
</dbReference>
<dbReference type="GO" id="GO:0004674">
    <property type="term" value="F:protein serine/threonine kinase activity"/>
    <property type="evidence" value="ECO:0007669"/>
    <property type="project" value="UniProtKB-KW"/>
</dbReference>
<dbReference type="InterPro" id="IPR050285">
    <property type="entry name" value="STE20_Ser/Thr_kinase"/>
</dbReference>
<feature type="compositionally biased region" description="Polar residues" evidence="10">
    <location>
        <begin position="271"/>
        <end position="318"/>
    </location>
</feature>
<feature type="region of interest" description="Disordered" evidence="10">
    <location>
        <begin position="617"/>
        <end position="647"/>
    </location>
</feature>
<feature type="region of interest" description="Disordered" evidence="10">
    <location>
        <begin position="418"/>
        <end position="514"/>
    </location>
</feature>
<feature type="region of interest" description="Disordered" evidence="10">
    <location>
        <begin position="656"/>
        <end position="675"/>
    </location>
</feature>
<accession>A0A397TAU9</accession>
<protein>
    <recommendedName>
        <fullName evidence="2">non-specific serine/threonine protein kinase</fullName>
        <ecNumber evidence="2">2.7.11.1</ecNumber>
    </recommendedName>
</protein>
<feature type="compositionally biased region" description="Polar residues" evidence="10">
    <location>
        <begin position="196"/>
        <end position="211"/>
    </location>
</feature>
<evidence type="ECO:0000259" key="12">
    <source>
        <dbReference type="PROSITE" id="PS50108"/>
    </source>
</evidence>
<keyword evidence="5" id="KW-0479">Metal-binding</keyword>
<keyword evidence="6" id="KW-0547">Nucleotide-binding</keyword>
<feature type="domain" description="CRIB" evidence="12">
    <location>
        <begin position="85"/>
        <end position="98"/>
    </location>
</feature>
<dbReference type="SUPFAM" id="SSF56112">
    <property type="entry name" value="Protein kinase-like (PK-like)"/>
    <property type="match status" value="1"/>
</dbReference>